<feature type="compositionally biased region" description="Pro residues" evidence="2">
    <location>
        <begin position="207"/>
        <end position="217"/>
    </location>
</feature>
<evidence type="ECO:0000256" key="2">
    <source>
        <dbReference type="SAM" id="MobiDB-lite"/>
    </source>
</evidence>
<comment type="caution">
    <text evidence="3">The sequence shown here is derived from an EMBL/GenBank/DDBJ whole genome shotgun (WGS) entry which is preliminary data.</text>
</comment>
<organism evidence="3 4">
    <name type="scientific">Rhizophlyctis rosea</name>
    <dbReference type="NCBI Taxonomy" id="64517"/>
    <lineage>
        <taxon>Eukaryota</taxon>
        <taxon>Fungi</taxon>
        <taxon>Fungi incertae sedis</taxon>
        <taxon>Chytridiomycota</taxon>
        <taxon>Chytridiomycota incertae sedis</taxon>
        <taxon>Chytridiomycetes</taxon>
        <taxon>Rhizophlyctidales</taxon>
        <taxon>Rhizophlyctidaceae</taxon>
        <taxon>Rhizophlyctis</taxon>
    </lineage>
</organism>
<dbReference type="EMBL" id="JADGJD010000413">
    <property type="protein sequence ID" value="KAJ3051278.1"/>
    <property type="molecule type" value="Genomic_DNA"/>
</dbReference>
<proteinExistence type="predicted"/>
<feature type="compositionally biased region" description="Low complexity" evidence="2">
    <location>
        <begin position="194"/>
        <end position="206"/>
    </location>
</feature>
<gene>
    <name evidence="3" type="ORF">HK097_007739</name>
</gene>
<dbReference type="AlphaFoldDB" id="A0AAD5SCR1"/>
<accession>A0AAD5SCR1</accession>
<feature type="compositionally biased region" description="Low complexity" evidence="2">
    <location>
        <begin position="137"/>
        <end position="151"/>
    </location>
</feature>
<dbReference type="Proteomes" id="UP001212841">
    <property type="component" value="Unassembled WGS sequence"/>
</dbReference>
<evidence type="ECO:0000313" key="3">
    <source>
        <dbReference type="EMBL" id="KAJ3051278.1"/>
    </source>
</evidence>
<evidence type="ECO:0000256" key="1">
    <source>
        <dbReference type="SAM" id="Coils"/>
    </source>
</evidence>
<protein>
    <submittedName>
        <fullName evidence="3">Uncharacterized protein</fullName>
    </submittedName>
</protein>
<feature type="region of interest" description="Disordered" evidence="2">
    <location>
        <begin position="105"/>
        <end position="217"/>
    </location>
</feature>
<feature type="coiled-coil region" evidence="1">
    <location>
        <begin position="339"/>
        <end position="415"/>
    </location>
</feature>
<sequence length="447" mass="49662">MPRSDTKSALSYFDITCPRCLCHGPTAIIFQATGYACQNELCDNYLNDKPIQDMVLWCRVPDCEDEKNGALFLHKHNCQGYYAAHIRSAHPEIVAQCPKMRKRKRVEVYDKDSDPDGEEMSGGSGTGDGESDDGSELEWSGLNSGGSSLTNTKKRRKAKDDGVGANLRGAENGGRLSIKIPQPENHSADAASFSSVPSMLPSSSEPPIIPPSIDPPSVEPSETNIFLETLQLDLLAQKSEINTLKTHLTQKTLEIQSLTTQSIETRTLLQTATKKSLTLERALTAHKTLTHSQSEEIKTLKTENQLLVARLSCKVKQIADLEQSLDVHKTETAFAETMNQDKLSRAESLRNEVTALRTEVEEERARNVRREARIEQLIADVSDERKDNRDRKNHVASLKRELTRVEGQKRELGRRAQDALRAGVGEVEGKVKKLQASAFLGLFGWDL</sequence>
<name>A0AAD5SCR1_9FUNG</name>
<evidence type="ECO:0000313" key="4">
    <source>
        <dbReference type="Proteomes" id="UP001212841"/>
    </source>
</evidence>
<keyword evidence="1" id="KW-0175">Coiled coil</keyword>
<keyword evidence="4" id="KW-1185">Reference proteome</keyword>
<reference evidence="3" key="1">
    <citation type="submission" date="2020-05" db="EMBL/GenBank/DDBJ databases">
        <title>Phylogenomic resolution of chytrid fungi.</title>
        <authorList>
            <person name="Stajich J.E."/>
            <person name="Amses K."/>
            <person name="Simmons R."/>
            <person name="Seto K."/>
            <person name="Myers J."/>
            <person name="Bonds A."/>
            <person name="Quandt C.A."/>
            <person name="Barry K."/>
            <person name="Liu P."/>
            <person name="Grigoriev I."/>
            <person name="Longcore J.E."/>
            <person name="James T.Y."/>
        </authorList>
    </citation>
    <scope>NUCLEOTIDE SEQUENCE</scope>
    <source>
        <strain evidence="3">JEL0318</strain>
    </source>
</reference>